<dbReference type="SUPFAM" id="SSF46689">
    <property type="entry name" value="Homeodomain-like"/>
    <property type="match status" value="1"/>
</dbReference>
<dbReference type="GO" id="GO:0003700">
    <property type="term" value="F:DNA-binding transcription factor activity"/>
    <property type="evidence" value="ECO:0007669"/>
    <property type="project" value="InterPro"/>
</dbReference>
<dbReference type="PROSITE" id="PS00041">
    <property type="entry name" value="HTH_ARAC_FAMILY_1"/>
    <property type="match status" value="1"/>
</dbReference>
<dbReference type="Gene3D" id="2.60.120.10">
    <property type="entry name" value="Jelly Rolls"/>
    <property type="match status" value="1"/>
</dbReference>
<evidence type="ECO:0000256" key="2">
    <source>
        <dbReference type="ARBA" id="ARBA00023125"/>
    </source>
</evidence>
<dbReference type="Gene3D" id="1.10.10.60">
    <property type="entry name" value="Homeodomain-like"/>
    <property type="match status" value="2"/>
</dbReference>
<accession>A0A6S6QQE3</accession>
<dbReference type="KEGG" id="acel:acsn021_03730"/>
<dbReference type="Proteomes" id="UP000515561">
    <property type="component" value="Chromosome"/>
</dbReference>
<keyword evidence="5" id="KW-1185">Reference proteome</keyword>
<dbReference type="Pfam" id="PF02311">
    <property type="entry name" value="AraC_binding"/>
    <property type="match status" value="1"/>
</dbReference>
<reference evidence="4 5" key="1">
    <citation type="journal article" date="2016" name="Int. J. Syst. Evol. Microbiol.">
        <title>Descriptions of Anaerotaenia torta gen. nov., sp. nov. and Anaerocolumna cellulosilytica gen. nov., sp. nov. isolated from a methanogenic reactor of cattle waste.</title>
        <authorList>
            <person name="Uek A."/>
            <person name="Ohtaki Y."/>
            <person name="Kaku N."/>
            <person name="Ueki K."/>
        </authorList>
    </citation>
    <scope>NUCLEOTIDE SEQUENCE [LARGE SCALE GENOMIC DNA]</scope>
    <source>
        <strain evidence="4 5">SN021</strain>
    </source>
</reference>
<dbReference type="SMART" id="SM00342">
    <property type="entry name" value="HTH_ARAC"/>
    <property type="match status" value="1"/>
</dbReference>
<dbReference type="PANTHER" id="PTHR43280">
    <property type="entry name" value="ARAC-FAMILY TRANSCRIPTIONAL REGULATOR"/>
    <property type="match status" value="1"/>
</dbReference>
<name>A0A6S6QQE3_9FIRM</name>
<keyword evidence="2" id="KW-0238">DNA-binding</keyword>
<dbReference type="InterPro" id="IPR003313">
    <property type="entry name" value="AraC-bd"/>
</dbReference>
<dbReference type="InterPro" id="IPR009057">
    <property type="entry name" value="Homeodomain-like_sf"/>
</dbReference>
<evidence type="ECO:0000313" key="4">
    <source>
        <dbReference type="EMBL" id="BCJ92804.1"/>
    </source>
</evidence>
<dbReference type="InterPro" id="IPR037923">
    <property type="entry name" value="HTH-like"/>
</dbReference>
<gene>
    <name evidence="4" type="ORF">acsn021_03730</name>
</gene>
<dbReference type="PANTHER" id="PTHR43280:SF28">
    <property type="entry name" value="HTH-TYPE TRANSCRIPTIONAL ACTIVATOR RHAS"/>
    <property type="match status" value="1"/>
</dbReference>
<dbReference type="PROSITE" id="PS01124">
    <property type="entry name" value="HTH_ARAC_FAMILY_2"/>
    <property type="match status" value="1"/>
</dbReference>
<evidence type="ECO:0000313" key="5">
    <source>
        <dbReference type="Proteomes" id="UP000515561"/>
    </source>
</evidence>
<dbReference type="Pfam" id="PF12833">
    <property type="entry name" value="HTH_18"/>
    <property type="match status" value="1"/>
</dbReference>
<keyword evidence="3" id="KW-0804">Transcription</keyword>
<evidence type="ECO:0000256" key="1">
    <source>
        <dbReference type="ARBA" id="ARBA00023015"/>
    </source>
</evidence>
<dbReference type="RefSeq" id="WP_184094605.1">
    <property type="nucleotide sequence ID" value="NZ_AP023367.1"/>
</dbReference>
<evidence type="ECO:0000256" key="3">
    <source>
        <dbReference type="ARBA" id="ARBA00023163"/>
    </source>
</evidence>
<dbReference type="GO" id="GO:0043565">
    <property type="term" value="F:sequence-specific DNA binding"/>
    <property type="evidence" value="ECO:0007669"/>
    <property type="project" value="InterPro"/>
</dbReference>
<dbReference type="InterPro" id="IPR018062">
    <property type="entry name" value="HTH_AraC-typ_CS"/>
</dbReference>
<sequence>MDLYSLDKTLRTVSKSEEKYKHGHNIDIWNDIPKVKIENTLIPCLNFTSISDMSSHNMTNGWISTLLEISVKKNSRFNPVPVHVHDFFEINYVYSGVCPQNIDGRNVILKEGQVLIVEPYVPHSIGYLDENDIMISFLVSKKYLHENLLQHFSTDSILSHFFISAINAKSLKNKYLLFLAENSRRTQVFTKELLCECFSPSVNSTDFIRNLFSLIVAELINVYKNQLVEEEKESNNAPILSIVRYIETNFRNCTLESVSQFFHLSPNYLTTLIKKNTGMTYKQLVQSQKLKHAAKYLSNTSMPVSEVAYESGYENVSFFYKKFQEQYKCSPHEFRKNSTL</sequence>
<dbReference type="InterPro" id="IPR018060">
    <property type="entry name" value="HTH_AraC"/>
</dbReference>
<dbReference type="AlphaFoldDB" id="A0A6S6QQE3"/>
<protein>
    <submittedName>
        <fullName evidence="4">AraC family transcriptional regulator</fullName>
    </submittedName>
</protein>
<dbReference type="InterPro" id="IPR014710">
    <property type="entry name" value="RmlC-like_jellyroll"/>
</dbReference>
<dbReference type="SUPFAM" id="SSF51215">
    <property type="entry name" value="Regulatory protein AraC"/>
    <property type="match status" value="1"/>
</dbReference>
<keyword evidence="1" id="KW-0805">Transcription regulation</keyword>
<organism evidence="4 5">
    <name type="scientific">Anaerocolumna cellulosilytica</name>
    <dbReference type="NCBI Taxonomy" id="433286"/>
    <lineage>
        <taxon>Bacteria</taxon>
        <taxon>Bacillati</taxon>
        <taxon>Bacillota</taxon>
        <taxon>Clostridia</taxon>
        <taxon>Lachnospirales</taxon>
        <taxon>Lachnospiraceae</taxon>
        <taxon>Anaerocolumna</taxon>
    </lineage>
</organism>
<dbReference type="EMBL" id="AP023367">
    <property type="protein sequence ID" value="BCJ92804.1"/>
    <property type="molecule type" value="Genomic_DNA"/>
</dbReference>
<proteinExistence type="predicted"/>